<dbReference type="Proteomes" id="UP001500888">
    <property type="component" value="Unassembled WGS sequence"/>
</dbReference>
<accession>A0ABP7HP88</accession>
<gene>
    <name evidence="1" type="ORF">GCM10022226_20840</name>
</gene>
<comment type="caution">
    <text evidence="1">The sequence shown here is derived from an EMBL/GenBank/DDBJ whole genome shotgun (WGS) entry which is preliminary data.</text>
</comment>
<sequence>MIPHIDPSALRTAGDISRYCRLSRINQGGEGVTLSGSPTTPSTTGVPGEMHSVHIEADICDAGGVMKVASHDVDRGAGYLLWPVGPFNGGSTQCARPRFEYPAIASALGARAPNARGDLRLQRTG</sequence>
<protein>
    <submittedName>
        <fullName evidence="1">Uncharacterized protein</fullName>
    </submittedName>
</protein>
<dbReference type="EMBL" id="BAAAZR010000002">
    <property type="protein sequence ID" value="GAA3801018.1"/>
    <property type="molecule type" value="Genomic_DNA"/>
</dbReference>
<keyword evidence="2" id="KW-1185">Reference proteome</keyword>
<reference evidence="2" key="1">
    <citation type="journal article" date="2019" name="Int. J. Syst. Evol. Microbiol.">
        <title>The Global Catalogue of Microorganisms (GCM) 10K type strain sequencing project: providing services to taxonomists for standard genome sequencing and annotation.</title>
        <authorList>
            <consortium name="The Broad Institute Genomics Platform"/>
            <consortium name="The Broad Institute Genome Sequencing Center for Infectious Disease"/>
            <person name="Wu L."/>
            <person name="Ma J."/>
        </authorList>
    </citation>
    <scope>NUCLEOTIDE SEQUENCE [LARGE SCALE GENOMIC DNA]</scope>
    <source>
        <strain evidence="2">JCM 16908</strain>
    </source>
</reference>
<name>A0ABP7HP88_9ACTN</name>
<organism evidence="1 2">
    <name type="scientific">Sphaerisporangium flaviroseum</name>
    <dbReference type="NCBI Taxonomy" id="509199"/>
    <lineage>
        <taxon>Bacteria</taxon>
        <taxon>Bacillati</taxon>
        <taxon>Actinomycetota</taxon>
        <taxon>Actinomycetes</taxon>
        <taxon>Streptosporangiales</taxon>
        <taxon>Streptosporangiaceae</taxon>
        <taxon>Sphaerisporangium</taxon>
    </lineage>
</organism>
<evidence type="ECO:0000313" key="1">
    <source>
        <dbReference type="EMBL" id="GAA3801018.1"/>
    </source>
</evidence>
<evidence type="ECO:0000313" key="2">
    <source>
        <dbReference type="Proteomes" id="UP001500888"/>
    </source>
</evidence>
<proteinExistence type="predicted"/>